<dbReference type="InterPro" id="IPR002575">
    <property type="entry name" value="Aminoglycoside_PTrfase"/>
</dbReference>
<name>A0ABX1CU21_9FLAO</name>
<organism evidence="6 7">
    <name type="scientific">Salinimicrobium oceani</name>
    <dbReference type="NCBI Taxonomy" id="2722702"/>
    <lineage>
        <taxon>Bacteria</taxon>
        <taxon>Pseudomonadati</taxon>
        <taxon>Bacteroidota</taxon>
        <taxon>Flavobacteriia</taxon>
        <taxon>Flavobacteriales</taxon>
        <taxon>Flavobacteriaceae</taxon>
        <taxon>Salinimicrobium</taxon>
    </lineage>
</organism>
<sequence>MQKPYHFLPLEEARQLLREHFGIDGQMRTLAGEVDANFKVKTAEDNFLLKISRSGTDEGFLLFQKNILKYLEQREICSCIYEDGDKEQILEFPLETPLLFQNLKQQDLVRTQRKNGEEIYLRLLSWVEGKLWSDLNYHDEKLLYSLGSAAGALTASLVEFGDVYAQRPYDWDINNAGWTQEYQHYFKGRTKEQIQKFFLGFKNIASQLKSCRHSVVHNDANDNNIIVAPFEQGYRVKSIIDFGDAVYTATINDLAVCITYAVMDKTDPLEAAIPVVKGYHRQFPLEEEELELLYWLVGARLVISLTKSALNREKEPENAYLNISEKPALILLEQWDKISPETAAAFFRKACGYEAHRNFSAFKAFAKNNRVKISDLFENQLPVEEIRLGLSSATIPNLADYRDPKKLKQQIREIYSEQEMSVFIGGYGEVRPDFMQDEQRIETNTGSYWKAKLLGTQAWQFEAQALYSPFNGKIVYKDSRQIFVEHTMKISETASTKPQDNGISSEGKTGKVEPEKSEALKKAEFHLLYSNLEPAAALEVGKVIKKGDLLGLIKADDLPFFLQLMLQDPLETSAEVSCLYQDFGTYKELYPDPALLFEDLKLRDNSEDLASKVAFRKKHLGKSLSLSYKQPLEMLRGEGGFLIDHTGRKYMDLVNNVAHVGHEHPKVVKAGQAQMAMLNTNSRYLHDNILELSENLLSTFPAKLSVVHFVNSGSEANELAIRMAKAYTGEKDFISMELGYHGNSNACIDISSYKFDGKGGKGAPEHTHVVPLPDTLRGKYCGANAGEKYASHVRELVQQLLDKGRKPAAFIAESIISCAGQIELPDNFLKEAYAAVFDAGGLCIADEVQVGCGRVGTHFWGFELHGVVPDIVTIGKPLGNGHPLAAVVCTQEVAEAFANGMEYFNTFGGNPVSCAIGNTVLQVIKEEKLQENALHTGNFLKEELNKMAAKHPVIADVRGQGLFLGFELLDREKNPLAKQANALVQRMKERGYLMSTEGPDDNVLKIKPPMSFNQEHANQFLKDLDLVLTADFFQI</sequence>
<dbReference type="InterPro" id="IPR049704">
    <property type="entry name" value="Aminotrans_3_PPA_site"/>
</dbReference>
<evidence type="ECO:0000313" key="6">
    <source>
        <dbReference type="EMBL" id="NJW51785.1"/>
    </source>
</evidence>
<dbReference type="Pfam" id="PF01636">
    <property type="entry name" value="APH"/>
    <property type="match status" value="1"/>
</dbReference>
<keyword evidence="6" id="KW-0808">Transferase</keyword>
<dbReference type="EMBL" id="JAAVJR010000001">
    <property type="protein sequence ID" value="NJW51785.1"/>
    <property type="molecule type" value="Genomic_DNA"/>
</dbReference>
<dbReference type="Pfam" id="PF00202">
    <property type="entry name" value="Aminotran_3"/>
    <property type="match status" value="1"/>
</dbReference>
<keyword evidence="6" id="KW-0032">Aminotransferase</keyword>
<dbReference type="CDD" id="cd00610">
    <property type="entry name" value="OAT_like"/>
    <property type="match status" value="1"/>
</dbReference>
<dbReference type="InterPro" id="IPR011009">
    <property type="entry name" value="Kinase-like_dom_sf"/>
</dbReference>
<comment type="caution">
    <text evidence="6">The sequence shown here is derived from an EMBL/GenBank/DDBJ whole genome shotgun (WGS) entry which is preliminary data.</text>
</comment>
<dbReference type="Gene3D" id="3.90.1150.10">
    <property type="entry name" value="Aspartate Aminotransferase, domain 1"/>
    <property type="match status" value="1"/>
</dbReference>
<feature type="domain" description="Aminoglycoside phosphotransferase" evidence="5">
    <location>
        <begin position="29"/>
        <end position="271"/>
    </location>
</feature>
<evidence type="ECO:0000256" key="1">
    <source>
        <dbReference type="ARBA" id="ARBA00001933"/>
    </source>
</evidence>
<dbReference type="PROSITE" id="PS00600">
    <property type="entry name" value="AA_TRANSFER_CLASS_3"/>
    <property type="match status" value="1"/>
</dbReference>
<dbReference type="InterPro" id="IPR005814">
    <property type="entry name" value="Aminotrans_3"/>
</dbReference>
<keyword evidence="3" id="KW-0663">Pyridoxal phosphate</keyword>
<evidence type="ECO:0000259" key="5">
    <source>
        <dbReference type="Pfam" id="PF01636"/>
    </source>
</evidence>
<feature type="compositionally biased region" description="Polar residues" evidence="4">
    <location>
        <begin position="494"/>
        <end position="507"/>
    </location>
</feature>
<dbReference type="PANTHER" id="PTHR45688">
    <property type="match status" value="1"/>
</dbReference>
<dbReference type="InterPro" id="IPR015422">
    <property type="entry name" value="PyrdxlP-dep_Trfase_small"/>
</dbReference>
<dbReference type="Gene3D" id="3.40.640.10">
    <property type="entry name" value="Type I PLP-dependent aspartate aminotransferase-like (Major domain)"/>
    <property type="match status" value="1"/>
</dbReference>
<evidence type="ECO:0000256" key="3">
    <source>
        <dbReference type="ARBA" id="ARBA00022898"/>
    </source>
</evidence>
<comment type="similarity">
    <text evidence="2">Belongs to the class-III pyridoxal-phosphate-dependent aminotransferase family.</text>
</comment>
<dbReference type="InterPro" id="IPR015421">
    <property type="entry name" value="PyrdxlP-dep_Trfase_major"/>
</dbReference>
<gene>
    <name evidence="6" type="ORF">HC175_02525</name>
</gene>
<dbReference type="SUPFAM" id="SSF53383">
    <property type="entry name" value="PLP-dependent transferases"/>
    <property type="match status" value="1"/>
</dbReference>
<evidence type="ECO:0000313" key="7">
    <source>
        <dbReference type="Proteomes" id="UP000703674"/>
    </source>
</evidence>
<proteinExistence type="inferred from homology"/>
<dbReference type="Gene3D" id="3.90.1200.10">
    <property type="match status" value="1"/>
</dbReference>
<evidence type="ECO:0000256" key="4">
    <source>
        <dbReference type="SAM" id="MobiDB-lite"/>
    </source>
</evidence>
<dbReference type="InterPro" id="IPR015424">
    <property type="entry name" value="PyrdxlP-dep_Trfase"/>
</dbReference>
<keyword evidence="7" id="KW-1185">Reference proteome</keyword>
<feature type="region of interest" description="Disordered" evidence="4">
    <location>
        <begin position="494"/>
        <end position="515"/>
    </location>
</feature>
<protein>
    <submittedName>
        <fullName evidence="6">Aminotransferase class III-fold pyridoxal phosphate-dependent enzyme</fullName>
    </submittedName>
</protein>
<dbReference type="GO" id="GO:0008483">
    <property type="term" value="F:transaminase activity"/>
    <property type="evidence" value="ECO:0007669"/>
    <property type="project" value="UniProtKB-KW"/>
</dbReference>
<comment type="cofactor">
    <cofactor evidence="1">
        <name>pyridoxal 5'-phosphate</name>
        <dbReference type="ChEBI" id="CHEBI:597326"/>
    </cofactor>
</comment>
<reference evidence="6 7" key="1">
    <citation type="submission" date="2020-03" db="EMBL/GenBank/DDBJ databases">
        <title>Salinimicrobium sp. nov, isolated from SCS.</title>
        <authorList>
            <person name="Cao W.R."/>
        </authorList>
    </citation>
    <scope>NUCLEOTIDE SEQUENCE [LARGE SCALE GENOMIC DNA]</scope>
    <source>
        <strain evidence="7">J15B91</strain>
    </source>
</reference>
<dbReference type="SUPFAM" id="SSF56112">
    <property type="entry name" value="Protein kinase-like (PK-like)"/>
    <property type="match status" value="1"/>
</dbReference>
<evidence type="ECO:0000256" key="2">
    <source>
        <dbReference type="ARBA" id="ARBA00008954"/>
    </source>
</evidence>
<dbReference type="Proteomes" id="UP000703674">
    <property type="component" value="Unassembled WGS sequence"/>
</dbReference>
<dbReference type="RefSeq" id="WP_168136924.1">
    <property type="nucleotide sequence ID" value="NZ_JAAVJR010000001.1"/>
</dbReference>
<dbReference type="PANTHER" id="PTHR45688:SF13">
    <property type="entry name" value="ALANINE--GLYOXYLATE AMINOTRANSFERASE 2-LIKE"/>
    <property type="match status" value="1"/>
</dbReference>
<accession>A0ABX1CU21</accession>